<accession>A0ABV2ZBJ5</accession>
<keyword evidence="1" id="KW-0547">Nucleotide-binding</keyword>
<dbReference type="EMBL" id="JBEZVE010000002">
    <property type="protein sequence ID" value="MEU3779733.1"/>
    <property type="molecule type" value="Genomic_DNA"/>
</dbReference>
<keyword evidence="1" id="KW-0067">ATP-binding</keyword>
<comment type="caution">
    <text evidence="1">The sequence shown here is derived from an EMBL/GenBank/DDBJ whole genome shotgun (WGS) entry which is preliminary data.</text>
</comment>
<dbReference type="Proteomes" id="UP001550739">
    <property type="component" value="Unassembled WGS sequence"/>
</dbReference>
<dbReference type="Pfam" id="PF13671">
    <property type="entry name" value="AAA_33"/>
    <property type="match status" value="1"/>
</dbReference>
<protein>
    <submittedName>
        <fullName evidence="1">ATP-binding protein</fullName>
    </submittedName>
</protein>
<dbReference type="Gene3D" id="3.40.50.300">
    <property type="entry name" value="P-loop containing nucleotide triphosphate hydrolases"/>
    <property type="match status" value="1"/>
</dbReference>
<keyword evidence="2" id="KW-1185">Reference proteome</keyword>
<reference evidence="1 2" key="1">
    <citation type="submission" date="2024-06" db="EMBL/GenBank/DDBJ databases">
        <title>The Natural Products Discovery Center: Release of the First 8490 Sequenced Strains for Exploring Actinobacteria Biosynthetic Diversity.</title>
        <authorList>
            <person name="Kalkreuter E."/>
            <person name="Kautsar S.A."/>
            <person name="Yang D."/>
            <person name="Bader C.D."/>
            <person name="Teijaro C.N."/>
            <person name="Fluegel L."/>
            <person name="Davis C.M."/>
            <person name="Simpson J.R."/>
            <person name="Lauterbach L."/>
            <person name="Steele A.D."/>
            <person name="Gui C."/>
            <person name="Meng S."/>
            <person name="Li G."/>
            <person name="Viehrig K."/>
            <person name="Ye F."/>
            <person name="Su P."/>
            <person name="Kiefer A.F."/>
            <person name="Nichols A."/>
            <person name="Cepeda A.J."/>
            <person name="Yan W."/>
            <person name="Fan B."/>
            <person name="Jiang Y."/>
            <person name="Adhikari A."/>
            <person name="Zheng C.-J."/>
            <person name="Schuster L."/>
            <person name="Cowan T.M."/>
            <person name="Smanski M.J."/>
            <person name="Chevrette M.G."/>
            <person name="De Carvalho L.P.S."/>
            <person name="Shen B."/>
        </authorList>
    </citation>
    <scope>NUCLEOTIDE SEQUENCE [LARGE SCALE GENOMIC DNA]</scope>
    <source>
        <strain evidence="1 2">NPDC033843</strain>
    </source>
</reference>
<dbReference type="InterPro" id="IPR027417">
    <property type="entry name" value="P-loop_NTPase"/>
</dbReference>
<proteinExistence type="predicted"/>
<evidence type="ECO:0000313" key="2">
    <source>
        <dbReference type="Proteomes" id="UP001550739"/>
    </source>
</evidence>
<gene>
    <name evidence="1" type="ORF">AB0E89_03905</name>
</gene>
<dbReference type="GO" id="GO:0005524">
    <property type="term" value="F:ATP binding"/>
    <property type="evidence" value="ECO:0007669"/>
    <property type="project" value="UniProtKB-KW"/>
</dbReference>
<dbReference type="RefSeq" id="WP_361701142.1">
    <property type="nucleotide sequence ID" value="NZ_JBEZVE010000002.1"/>
</dbReference>
<dbReference type="SUPFAM" id="SSF52540">
    <property type="entry name" value="P-loop containing nucleoside triphosphate hydrolases"/>
    <property type="match status" value="1"/>
</dbReference>
<name>A0ABV2ZBJ5_9ACTN</name>
<organism evidence="1 2">
    <name type="scientific">Streptomyces sp. 900129855</name>
    <dbReference type="NCBI Taxonomy" id="3155129"/>
    <lineage>
        <taxon>Bacteria</taxon>
        <taxon>Bacillati</taxon>
        <taxon>Actinomycetota</taxon>
        <taxon>Actinomycetes</taxon>
        <taxon>Kitasatosporales</taxon>
        <taxon>Streptomycetaceae</taxon>
        <taxon>Streptomyces</taxon>
    </lineage>
</organism>
<evidence type="ECO:0000313" key="1">
    <source>
        <dbReference type="EMBL" id="MEU3779733.1"/>
    </source>
</evidence>
<sequence length="294" mass="31700">MNPPESMQHHLRQRLNTHATEHWPQLRGVHVRFRAGFAYVDGELKDGERLPLCRLRFTGVLHTWGFALYEAGDDSYRDSILPSGLPAGSAEEALDCAGDLYLEPHPLGGSRPTRVPAGLVLLVGPPASGKTSFVRALIAHGQIDADAVVSSDEIRTELFGASPTDADPDAADARIFDERDRRIVARLAAGQTAVAESTNVTPQARTRLIAIARRFNAPVTMLRFTPDLGLLLQQHAERGRTDVTAADIRGYAAVMARHAGADQLRAEGANAVHDVPGRLQGATPAEAAAHFSFT</sequence>